<sequence length="134" mass="14596">MKAADAMVRPLVTVGPRDFARHAGGLMDDFGLTMLPVVDQRGFRGVVTRVDVMRGKEGVQSPFVRQVMSQPVLVAARDTPVETVFDAMTRYEVLCAPVLDDGQVVGMVTRLSILQAITRNNHLHVEAGRAAVHS</sequence>
<name>A0ABU4T7W6_9PSEU</name>
<evidence type="ECO:0000259" key="3">
    <source>
        <dbReference type="PROSITE" id="PS51371"/>
    </source>
</evidence>
<dbReference type="RefSeq" id="WP_319969282.1">
    <property type="nucleotide sequence ID" value="NZ_JAXAVW010000025.1"/>
</dbReference>
<dbReference type="InterPro" id="IPR000644">
    <property type="entry name" value="CBS_dom"/>
</dbReference>
<dbReference type="PANTHER" id="PTHR43080">
    <property type="entry name" value="CBS DOMAIN-CONTAINING PROTEIN CBSX3, MITOCHONDRIAL"/>
    <property type="match status" value="1"/>
</dbReference>
<gene>
    <name evidence="4" type="ORF">SK803_28930</name>
</gene>
<keyword evidence="5" id="KW-1185">Reference proteome</keyword>
<dbReference type="SMART" id="SM00116">
    <property type="entry name" value="CBS"/>
    <property type="match status" value="2"/>
</dbReference>
<evidence type="ECO:0000313" key="4">
    <source>
        <dbReference type="EMBL" id="MDX8034260.1"/>
    </source>
</evidence>
<dbReference type="InterPro" id="IPR051257">
    <property type="entry name" value="Diverse_CBS-Domain"/>
</dbReference>
<dbReference type="EMBL" id="JAXAVW010000025">
    <property type="protein sequence ID" value="MDX8034260.1"/>
    <property type="molecule type" value="Genomic_DNA"/>
</dbReference>
<dbReference type="Proteomes" id="UP001285521">
    <property type="component" value="Unassembled WGS sequence"/>
</dbReference>
<keyword evidence="1 2" id="KW-0129">CBS domain</keyword>
<evidence type="ECO:0000256" key="2">
    <source>
        <dbReference type="PROSITE-ProRule" id="PRU00703"/>
    </source>
</evidence>
<dbReference type="PANTHER" id="PTHR43080:SF2">
    <property type="entry name" value="CBS DOMAIN-CONTAINING PROTEIN"/>
    <property type="match status" value="1"/>
</dbReference>
<dbReference type="PROSITE" id="PS51371">
    <property type="entry name" value="CBS"/>
    <property type="match status" value="2"/>
</dbReference>
<proteinExistence type="predicted"/>
<feature type="domain" description="CBS" evidence="3">
    <location>
        <begin position="7"/>
        <end position="67"/>
    </location>
</feature>
<dbReference type="SUPFAM" id="SSF54631">
    <property type="entry name" value="CBS-domain pair"/>
    <property type="match status" value="1"/>
</dbReference>
<evidence type="ECO:0000256" key="1">
    <source>
        <dbReference type="ARBA" id="ARBA00023122"/>
    </source>
</evidence>
<dbReference type="InterPro" id="IPR046342">
    <property type="entry name" value="CBS_dom_sf"/>
</dbReference>
<reference evidence="4 5" key="2">
    <citation type="submission" date="2023-11" db="EMBL/GenBank/DDBJ databases">
        <authorList>
            <person name="Lara A.C."/>
            <person name="Chronakova A."/>
        </authorList>
    </citation>
    <scope>NUCLEOTIDE SEQUENCE [LARGE SCALE GENOMIC DNA]</scope>
    <source>
        <strain evidence="4 5">BCCO 10_0856</strain>
    </source>
</reference>
<comment type="caution">
    <text evidence="4">The sequence shown here is derived from an EMBL/GenBank/DDBJ whole genome shotgun (WGS) entry which is preliminary data.</text>
</comment>
<dbReference type="Gene3D" id="3.10.580.10">
    <property type="entry name" value="CBS-domain"/>
    <property type="match status" value="1"/>
</dbReference>
<feature type="domain" description="CBS" evidence="3">
    <location>
        <begin position="68"/>
        <end position="123"/>
    </location>
</feature>
<dbReference type="Pfam" id="PF00571">
    <property type="entry name" value="CBS"/>
    <property type="match status" value="2"/>
</dbReference>
<protein>
    <submittedName>
        <fullName evidence="4">CBS domain-containing protein</fullName>
    </submittedName>
</protein>
<accession>A0ABU4T7W6</accession>
<evidence type="ECO:0000313" key="5">
    <source>
        <dbReference type="Proteomes" id="UP001285521"/>
    </source>
</evidence>
<reference evidence="4 5" key="1">
    <citation type="submission" date="2023-11" db="EMBL/GenBank/DDBJ databases">
        <title>Lentzea sokolovensis, sp. nov., Lentzea kristufkii, sp. nov., and Lentzea miocenensis, sp. nov., rare actinobacteria from Sokolov Coal Basin, Miocene lacustrine sediment, Czech Republic.</title>
        <authorList>
            <person name="Lara A."/>
            <person name="Kotroba L."/>
            <person name="Nouioui I."/>
            <person name="Neumann-Schaal M."/>
            <person name="Mast Y."/>
            <person name="Chronakova A."/>
        </authorList>
    </citation>
    <scope>NUCLEOTIDE SEQUENCE [LARGE SCALE GENOMIC DNA]</scope>
    <source>
        <strain evidence="4 5">BCCO 10_0856</strain>
    </source>
</reference>
<organism evidence="4 5">
    <name type="scientific">Lentzea miocenica</name>
    <dbReference type="NCBI Taxonomy" id="3095431"/>
    <lineage>
        <taxon>Bacteria</taxon>
        <taxon>Bacillati</taxon>
        <taxon>Actinomycetota</taxon>
        <taxon>Actinomycetes</taxon>
        <taxon>Pseudonocardiales</taxon>
        <taxon>Pseudonocardiaceae</taxon>
        <taxon>Lentzea</taxon>
    </lineage>
</organism>